<evidence type="ECO:0000256" key="4">
    <source>
        <dbReference type="ARBA" id="ARBA00022982"/>
    </source>
</evidence>
<evidence type="ECO:0000256" key="1">
    <source>
        <dbReference type="ARBA" id="ARBA00022448"/>
    </source>
</evidence>
<evidence type="ECO:0000313" key="8">
    <source>
        <dbReference type="EMBL" id="NWF44019.1"/>
    </source>
</evidence>
<evidence type="ECO:0000313" key="9">
    <source>
        <dbReference type="Proteomes" id="UP000545507"/>
    </source>
</evidence>
<keyword evidence="1" id="KW-0813">Transport</keyword>
<dbReference type="Proteomes" id="UP000545507">
    <property type="component" value="Unassembled WGS sequence"/>
</dbReference>
<gene>
    <name evidence="8" type="ORF">F3K02_01955</name>
</gene>
<keyword evidence="3" id="KW-0479">Metal-binding</keyword>
<organism evidence="8 9">
    <name type="scientific">Hydrogenophaga aromaticivorans</name>
    <dbReference type="NCBI Taxonomy" id="2610898"/>
    <lineage>
        <taxon>Bacteria</taxon>
        <taxon>Pseudomonadati</taxon>
        <taxon>Pseudomonadota</taxon>
        <taxon>Betaproteobacteria</taxon>
        <taxon>Burkholderiales</taxon>
        <taxon>Comamonadaceae</taxon>
        <taxon>Hydrogenophaga</taxon>
    </lineage>
</organism>
<proteinExistence type="predicted"/>
<dbReference type="CDD" id="cd09625">
    <property type="entry name" value="DOMON_like_cytochrome"/>
    <property type="match status" value="1"/>
</dbReference>
<keyword evidence="5" id="KW-0408">Iron</keyword>
<accession>A0A7Y8GTV0</accession>
<evidence type="ECO:0000256" key="6">
    <source>
        <dbReference type="SAM" id="Phobius"/>
    </source>
</evidence>
<evidence type="ECO:0000256" key="3">
    <source>
        <dbReference type="ARBA" id="ARBA00022723"/>
    </source>
</evidence>
<evidence type="ECO:0000256" key="2">
    <source>
        <dbReference type="ARBA" id="ARBA00022617"/>
    </source>
</evidence>
<dbReference type="Gene3D" id="2.60.40.1190">
    <property type="match status" value="1"/>
</dbReference>
<dbReference type="GO" id="GO:0020037">
    <property type="term" value="F:heme binding"/>
    <property type="evidence" value="ECO:0007669"/>
    <property type="project" value="InterPro"/>
</dbReference>
<evidence type="ECO:0000259" key="7">
    <source>
        <dbReference type="Pfam" id="PF09459"/>
    </source>
</evidence>
<dbReference type="RefSeq" id="WP_177132714.1">
    <property type="nucleotide sequence ID" value="NZ_VYGV01000001.1"/>
</dbReference>
<protein>
    <recommendedName>
        <fullName evidence="7">Cytochrome c-552/DMSO reductase-like haem-binding domain-containing protein</fullName>
    </recommendedName>
</protein>
<dbReference type="GO" id="GO:0046872">
    <property type="term" value="F:metal ion binding"/>
    <property type="evidence" value="ECO:0007669"/>
    <property type="project" value="UniProtKB-KW"/>
</dbReference>
<dbReference type="EMBL" id="VYGV01000001">
    <property type="protein sequence ID" value="NWF44019.1"/>
    <property type="molecule type" value="Genomic_DNA"/>
</dbReference>
<comment type="caution">
    <text evidence="8">The sequence shown here is derived from an EMBL/GenBank/DDBJ whole genome shotgun (WGS) entry which is preliminary data.</text>
</comment>
<keyword evidence="6" id="KW-0812">Transmembrane</keyword>
<feature type="domain" description="Cytochrome c-552/DMSO reductase-like haem-binding" evidence="7">
    <location>
        <begin position="43"/>
        <end position="361"/>
    </location>
</feature>
<keyword evidence="6" id="KW-0472">Membrane</keyword>
<feature type="transmembrane region" description="Helical" evidence="6">
    <location>
        <begin position="449"/>
        <end position="471"/>
    </location>
</feature>
<name>A0A7Y8GTV0_9BURK</name>
<sequence length="477" mass="52705">MKKPTAQGGLLVAVALFSGALLLSWITHGTGVVRDDPKRNISVPQQLTVPLQVQAAYNGSDMFFRYRWPAEKPGIFHDVVMFEDGKWVTKGKAVPGSEPDGLHEDRVAMMLDDGSVPEFARYGGYLAIGPGIATFTEHAAGDEVKAHPYLGKKLKQEEVSKHLPQTRTDITDWASVQPEDTLKAQRAAGYFLDLWHWRGHRSNPINMSDDQVVAEARLGDAGKSSAASNWDGELKQPKLMFNSATTGYKALKWDDVVGGKLSQDGTYFLRDGEAVPFDPAAGWQNGDTLPRRILRTPEESMADIAVQGKGRWADGFWDVTLTRKLDTGHPLDDKILKDQGAYAVAFAIHRNATGGRWHYVSLPATLGLGRDAHIVAQKFDGAAPVWKDQWTTVELFYPGQVSWPHLNSTRHAGAKFIKQGQPVTTHHSVSQLKHYGIEAEFASDIYNQWRWTLLAGLALIVAFGFALNQLLKRNTGV</sequence>
<keyword evidence="2" id="KW-0349">Heme</keyword>
<dbReference type="InterPro" id="IPR019020">
    <property type="entry name" value="Cyt-c552/DMSO_Rdtase_haem-bd"/>
</dbReference>
<keyword evidence="4" id="KW-0249">Electron transport</keyword>
<keyword evidence="9" id="KW-1185">Reference proteome</keyword>
<dbReference type="AlphaFoldDB" id="A0A7Y8GTV0"/>
<keyword evidence="6" id="KW-1133">Transmembrane helix</keyword>
<reference evidence="8 9" key="1">
    <citation type="submission" date="2019-09" db="EMBL/GenBank/DDBJ databases">
        <title>Hydrogenophaga aromatica sp. nov., isolated from a para-xylene-degrading enrichment culture.</title>
        <authorList>
            <person name="Tancsics A."/>
            <person name="Banerjee S."/>
        </authorList>
    </citation>
    <scope>NUCLEOTIDE SEQUENCE [LARGE SCALE GENOMIC DNA]</scope>
    <source>
        <strain evidence="8 9">D2P1</strain>
    </source>
</reference>
<evidence type="ECO:0000256" key="5">
    <source>
        <dbReference type="ARBA" id="ARBA00023004"/>
    </source>
</evidence>
<dbReference type="Pfam" id="PF09459">
    <property type="entry name" value="EB_dh"/>
    <property type="match status" value="1"/>
</dbReference>